<organism evidence="3 4">
    <name type="scientific">Pelodictyon phaeoclathratiforme (strain DSM 5477 / BU-1)</name>
    <dbReference type="NCBI Taxonomy" id="324925"/>
    <lineage>
        <taxon>Bacteria</taxon>
        <taxon>Pseudomonadati</taxon>
        <taxon>Chlorobiota</taxon>
        <taxon>Chlorobiia</taxon>
        <taxon>Chlorobiales</taxon>
        <taxon>Chlorobiaceae</taxon>
        <taxon>Chlorobium/Pelodictyon group</taxon>
        <taxon>Pelodictyon</taxon>
    </lineage>
</organism>
<evidence type="ECO:0000256" key="1">
    <source>
        <dbReference type="SAM" id="Phobius"/>
    </source>
</evidence>
<dbReference type="HOGENOM" id="CLU_086382_0_1_10"/>
<evidence type="ECO:0000313" key="3">
    <source>
        <dbReference type="EMBL" id="ACF43523.1"/>
    </source>
</evidence>
<dbReference type="eggNOG" id="COG3762">
    <property type="taxonomic scope" value="Bacteria"/>
</dbReference>
<dbReference type="EMBL" id="CP001110">
    <property type="protein sequence ID" value="ACF43523.1"/>
    <property type="molecule type" value="Genomic_DNA"/>
</dbReference>
<dbReference type="PANTHER" id="PTHR30373">
    <property type="entry name" value="UPF0603 PROTEIN YGCG"/>
    <property type="match status" value="1"/>
</dbReference>
<evidence type="ECO:0000259" key="2">
    <source>
        <dbReference type="Pfam" id="PF04536"/>
    </source>
</evidence>
<sequence precursor="true">MKQIVSDQERSHLDGRVAETEKRTGTQIVLSVIQRSDAYAELPWKAFALGASAAGLILLLLDWWLYDWYPDLPALIMVAGILLSGALLALLTVMFPRFAKCFLSSYRAEAEVQQYAKSLFLDRELFATRKRTGILLLVSLFERRIVILSDKGVDVHLQEEDRRIMIAAMTPFLKSKQISQAFDAGLDSLSSILATTSKEATDNELPDEIIEEEGL</sequence>
<accession>B4SH56</accession>
<gene>
    <name evidence="3" type="ordered locus">Ppha_1258</name>
</gene>
<proteinExistence type="predicted"/>
<feature type="domain" description="TPM" evidence="2">
    <location>
        <begin position="110"/>
        <end position="190"/>
    </location>
</feature>
<dbReference type="OrthoDB" id="597631at2"/>
<dbReference type="Gene3D" id="3.10.310.50">
    <property type="match status" value="1"/>
</dbReference>
<dbReference type="PANTHER" id="PTHR30373:SF2">
    <property type="entry name" value="UPF0603 PROTEIN YGCG"/>
    <property type="match status" value="1"/>
</dbReference>
<feature type="transmembrane region" description="Helical" evidence="1">
    <location>
        <begin position="72"/>
        <end position="95"/>
    </location>
</feature>
<dbReference type="RefSeq" id="WP_012508014.1">
    <property type="nucleotide sequence ID" value="NC_011060.1"/>
</dbReference>
<protein>
    <recommendedName>
        <fullName evidence="2">TPM domain-containing protein</fullName>
    </recommendedName>
</protein>
<keyword evidence="1" id="KW-1133">Transmembrane helix</keyword>
<dbReference type="Proteomes" id="UP000002724">
    <property type="component" value="Chromosome"/>
</dbReference>
<keyword evidence="4" id="KW-1185">Reference proteome</keyword>
<keyword evidence="1" id="KW-0472">Membrane</keyword>
<feature type="transmembrane region" description="Helical" evidence="1">
    <location>
        <begin position="46"/>
        <end position="66"/>
    </location>
</feature>
<dbReference type="AlphaFoldDB" id="B4SH56"/>
<dbReference type="KEGG" id="pph:Ppha_1258"/>
<dbReference type="InterPro" id="IPR007621">
    <property type="entry name" value="TPM_dom"/>
</dbReference>
<evidence type="ECO:0000313" key="4">
    <source>
        <dbReference type="Proteomes" id="UP000002724"/>
    </source>
</evidence>
<dbReference type="STRING" id="324925.Ppha_1258"/>
<reference evidence="3 4" key="1">
    <citation type="submission" date="2008-06" db="EMBL/GenBank/DDBJ databases">
        <title>Complete sequence of Pelodictyon phaeoclathratiforme BU-1.</title>
        <authorList>
            <consortium name="US DOE Joint Genome Institute"/>
            <person name="Lucas S."/>
            <person name="Copeland A."/>
            <person name="Lapidus A."/>
            <person name="Glavina del Rio T."/>
            <person name="Dalin E."/>
            <person name="Tice H."/>
            <person name="Bruce D."/>
            <person name="Goodwin L."/>
            <person name="Pitluck S."/>
            <person name="Schmutz J."/>
            <person name="Larimer F."/>
            <person name="Land M."/>
            <person name="Hauser L."/>
            <person name="Kyrpides N."/>
            <person name="Mikhailova N."/>
            <person name="Liu Z."/>
            <person name="Li T."/>
            <person name="Zhao F."/>
            <person name="Overmann J."/>
            <person name="Bryant D.A."/>
            <person name="Richardson P."/>
        </authorList>
    </citation>
    <scope>NUCLEOTIDE SEQUENCE [LARGE SCALE GENOMIC DNA]</scope>
    <source>
        <strain evidence="4">DSM 5477 / BU-1</strain>
    </source>
</reference>
<keyword evidence="1" id="KW-0812">Transmembrane</keyword>
<dbReference type="Pfam" id="PF04536">
    <property type="entry name" value="TPM_phosphatase"/>
    <property type="match status" value="1"/>
</dbReference>
<name>B4SH56_PELPB</name>